<gene>
    <name evidence="1" type="ORF">APICC_03006</name>
</gene>
<dbReference type="Proteomes" id="UP000242457">
    <property type="component" value="Unassembled WGS sequence"/>
</dbReference>
<proteinExistence type="predicted"/>
<keyword evidence="2" id="KW-1185">Reference proteome</keyword>
<dbReference type="EMBL" id="KZ288271">
    <property type="protein sequence ID" value="PBC29817.1"/>
    <property type="molecule type" value="Genomic_DNA"/>
</dbReference>
<organism evidence="1 2">
    <name type="scientific">Apis cerana cerana</name>
    <name type="common">Oriental honeybee</name>
    <dbReference type="NCBI Taxonomy" id="94128"/>
    <lineage>
        <taxon>Eukaryota</taxon>
        <taxon>Metazoa</taxon>
        <taxon>Ecdysozoa</taxon>
        <taxon>Arthropoda</taxon>
        <taxon>Hexapoda</taxon>
        <taxon>Insecta</taxon>
        <taxon>Pterygota</taxon>
        <taxon>Neoptera</taxon>
        <taxon>Endopterygota</taxon>
        <taxon>Hymenoptera</taxon>
        <taxon>Apocrita</taxon>
        <taxon>Aculeata</taxon>
        <taxon>Apoidea</taxon>
        <taxon>Anthophila</taxon>
        <taxon>Apidae</taxon>
        <taxon>Apis</taxon>
    </lineage>
</organism>
<reference evidence="1 2" key="1">
    <citation type="submission" date="2014-07" db="EMBL/GenBank/DDBJ databases">
        <title>Genomic and transcriptomic analysis on Apis cerana provide comprehensive insights into honey bee biology.</title>
        <authorList>
            <person name="Diao Q."/>
            <person name="Sun L."/>
            <person name="Zheng H."/>
            <person name="Zheng H."/>
            <person name="Xu S."/>
            <person name="Wang S."/>
            <person name="Zeng Z."/>
            <person name="Hu F."/>
            <person name="Su S."/>
            <person name="Wu J."/>
        </authorList>
    </citation>
    <scope>NUCLEOTIDE SEQUENCE [LARGE SCALE GENOMIC DNA]</scope>
    <source>
        <tissue evidence="1">Pupae without intestine</tissue>
    </source>
</reference>
<name>A0A2A3EDL0_APICC</name>
<evidence type="ECO:0000313" key="1">
    <source>
        <dbReference type="EMBL" id="PBC29817.1"/>
    </source>
</evidence>
<evidence type="ECO:0000313" key="2">
    <source>
        <dbReference type="Proteomes" id="UP000242457"/>
    </source>
</evidence>
<sequence length="73" mass="8409">MTELLFCPNEIEATSLPLGRKDSTKYNNTFQAQIFQVPELLMHCSAFHCDIVEFFFPAVLQGMYTQLYLQVSV</sequence>
<dbReference type="AlphaFoldDB" id="A0A2A3EDL0"/>
<accession>A0A2A3EDL0</accession>
<protein>
    <submittedName>
        <fullName evidence="1">Uncharacterized protein</fullName>
    </submittedName>
</protein>